<feature type="transmembrane region" description="Helical" evidence="1">
    <location>
        <begin position="141"/>
        <end position="162"/>
    </location>
</feature>
<keyword evidence="1" id="KW-0472">Membrane</keyword>
<dbReference type="AlphaFoldDB" id="A0AAP0M8U2"/>
<reference evidence="2 3" key="1">
    <citation type="submission" date="2024-05" db="EMBL/GenBank/DDBJ databases">
        <title>Haplotype-resolved chromosome-level genome assembly of Huyou (Citrus changshanensis).</title>
        <authorList>
            <person name="Miao C."/>
            <person name="Chen W."/>
            <person name="Wu Y."/>
            <person name="Wang L."/>
            <person name="Zhao S."/>
            <person name="Grierson D."/>
            <person name="Xu C."/>
            <person name="Chen K."/>
        </authorList>
    </citation>
    <scope>NUCLEOTIDE SEQUENCE [LARGE SCALE GENOMIC DNA]</scope>
    <source>
        <strain evidence="2">01-14</strain>
        <tissue evidence="2">Leaf</tissue>
    </source>
</reference>
<evidence type="ECO:0000313" key="2">
    <source>
        <dbReference type="EMBL" id="KAK9200132.1"/>
    </source>
</evidence>
<evidence type="ECO:0000313" key="3">
    <source>
        <dbReference type="Proteomes" id="UP001428341"/>
    </source>
</evidence>
<sequence>MIYYMSAWDKPRLRPVVSTLRNYSSATKQIKSQGLYCYLFLFCLQENSKGFDRGITIWCKIIHNSSPFYVLFIWNGPDLRPTGSEFHSMLVIHSLKHGEEADDDSVEGSHTLTANNFDSYSHEYPILAVNFYDPWCYWSKCLVFLFSPFVSQILSCCFLIIVV</sequence>
<keyword evidence="1" id="KW-0812">Transmembrane</keyword>
<keyword evidence="1" id="KW-1133">Transmembrane helix</keyword>
<evidence type="ECO:0000256" key="1">
    <source>
        <dbReference type="SAM" id="Phobius"/>
    </source>
</evidence>
<gene>
    <name evidence="2" type="ORF">WN944_015328</name>
</gene>
<name>A0AAP0M8U2_9ROSI</name>
<dbReference type="Gene3D" id="3.40.30.10">
    <property type="entry name" value="Glutaredoxin"/>
    <property type="match status" value="1"/>
</dbReference>
<organism evidence="2 3">
    <name type="scientific">Citrus x changshan-huyou</name>
    <dbReference type="NCBI Taxonomy" id="2935761"/>
    <lineage>
        <taxon>Eukaryota</taxon>
        <taxon>Viridiplantae</taxon>
        <taxon>Streptophyta</taxon>
        <taxon>Embryophyta</taxon>
        <taxon>Tracheophyta</taxon>
        <taxon>Spermatophyta</taxon>
        <taxon>Magnoliopsida</taxon>
        <taxon>eudicotyledons</taxon>
        <taxon>Gunneridae</taxon>
        <taxon>Pentapetalae</taxon>
        <taxon>rosids</taxon>
        <taxon>malvids</taxon>
        <taxon>Sapindales</taxon>
        <taxon>Rutaceae</taxon>
        <taxon>Aurantioideae</taxon>
        <taxon>Citrus</taxon>
    </lineage>
</organism>
<protein>
    <submittedName>
        <fullName evidence="2">Uncharacterized protein</fullName>
    </submittedName>
</protein>
<proteinExistence type="predicted"/>
<keyword evidence="3" id="KW-1185">Reference proteome</keyword>
<dbReference type="Proteomes" id="UP001428341">
    <property type="component" value="Unassembled WGS sequence"/>
</dbReference>
<comment type="caution">
    <text evidence="2">The sequence shown here is derived from an EMBL/GenBank/DDBJ whole genome shotgun (WGS) entry which is preliminary data.</text>
</comment>
<dbReference type="EMBL" id="JBCGBO010000005">
    <property type="protein sequence ID" value="KAK9200132.1"/>
    <property type="molecule type" value="Genomic_DNA"/>
</dbReference>
<accession>A0AAP0M8U2</accession>